<evidence type="ECO:0000313" key="1">
    <source>
        <dbReference type="EMBL" id="QLH81254.1"/>
    </source>
</evidence>
<reference evidence="1 2" key="1">
    <citation type="submission" date="2020-07" db="EMBL/GenBank/DDBJ databases">
        <title>Halosimplex litoreum sp. nov. and Halosimplex rubrum sp. nov., isolated from different salt environments.</title>
        <authorList>
            <person name="Cui H."/>
        </authorList>
    </citation>
    <scope>NUCLEOTIDE SEQUENCE [LARGE SCALE GENOMIC DNA]</scope>
    <source>
        <strain evidence="1 2">R2</strain>
    </source>
</reference>
<dbReference type="EMBL" id="CP058909">
    <property type="protein sequence ID" value="QLH81254.1"/>
    <property type="molecule type" value="Genomic_DNA"/>
</dbReference>
<dbReference type="InterPro" id="IPR041025">
    <property type="entry name" value="HNH_repeat"/>
</dbReference>
<sequence length="239" mass="26555">MPYSDTDLLSEIERLADELGHPPSLTEVREHGQYSVTTYYDRFGSWQDAVEAAGYDPQAPTTEIPESELLAELRELAEEFGEPPSAAQMDADGEYWASTYRDRFGSWNEAIEAAGLEPTDEPSQIPDSDLLAEINRLADDLGDPPTFQEMDEQGEYAARVYVSHFGSWNAAIEAAGFEPTQRGSSLSESELLFELQRLADELEKQPSAREMDADGKFGSATYQRQFGSWSAALEAAFEN</sequence>
<keyword evidence="2" id="KW-1185">Reference proteome</keyword>
<dbReference type="GeneID" id="56082164"/>
<protein>
    <submittedName>
        <fullName evidence="1">Uncharacterized protein</fullName>
    </submittedName>
</protein>
<dbReference type="KEGG" id="hpel:HZS54_06205"/>
<gene>
    <name evidence="1" type="ORF">HZS54_06205</name>
</gene>
<dbReference type="Proteomes" id="UP000509346">
    <property type="component" value="Chromosome"/>
</dbReference>
<dbReference type="Pfam" id="PF18780">
    <property type="entry name" value="HNH_repeat"/>
    <property type="match status" value="4"/>
</dbReference>
<evidence type="ECO:0000313" key="2">
    <source>
        <dbReference type="Proteomes" id="UP000509346"/>
    </source>
</evidence>
<organism evidence="1 2">
    <name type="scientific">Halosimplex pelagicum</name>
    <dbReference type="NCBI Taxonomy" id="869886"/>
    <lineage>
        <taxon>Archaea</taxon>
        <taxon>Methanobacteriati</taxon>
        <taxon>Methanobacteriota</taxon>
        <taxon>Stenosarchaea group</taxon>
        <taxon>Halobacteria</taxon>
        <taxon>Halobacteriales</taxon>
        <taxon>Haloarculaceae</taxon>
        <taxon>Halosimplex</taxon>
    </lineage>
</organism>
<name>A0A7D5TTC0_9EURY</name>
<proteinExistence type="predicted"/>
<accession>A0A7D5TTC0</accession>
<dbReference type="OrthoDB" id="11472at2157"/>
<dbReference type="RefSeq" id="WP_179921066.1">
    <property type="nucleotide sequence ID" value="NZ_CP058909.1"/>
</dbReference>
<dbReference type="AlphaFoldDB" id="A0A7D5TTC0"/>